<name>A0A2W4UKB2_9CYAN</name>
<feature type="region of interest" description="Disordered" evidence="1">
    <location>
        <begin position="333"/>
        <end position="354"/>
    </location>
</feature>
<comment type="caution">
    <text evidence="3">The sequence shown here is derived from an EMBL/GenBank/DDBJ whole genome shotgun (WGS) entry which is preliminary data.</text>
</comment>
<keyword evidence="2" id="KW-0812">Transmembrane</keyword>
<proteinExistence type="predicted"/>
<reference evidence="4" key="1">
    <citation type="submission" date="2018-04" db="EMBL/GenBank/DDBJ databases">
        <authorList>
            <person name="Cornet L."/>
        </authorList>
    </citation>
    <scope>NUCLEOTIDE SEQUENCE [LARGE SCALE GENOMIC DNA]</scope>
</reference>
<reference evidence="3 4" key="2">
    <citation type="submission" date="2018-06" db="EMBL/GenBank/DDBJ databases">
        <title>Metagenomic assembly of (sub)arctic Cyanobacteria and their associated microbiome from non-axenic cultures.</title>
        <authorList>
            <person name="Baurain D."/>
        </authorList>
    </citation>
    <scope>NUCLEOTIDE SEQUENCE [LARGE SCALE GENOMIC DNA]</scope>
    <source>
        <strain evidence="3">ULC129bin1</strain>
    </source>
</reference>
<organism evidence="3 4">
    <name type="scientific">Leptolyngbya foveolarum</name>
    <dbReference type="NCBI Taxonomy" id="47253"/>
    <lineage>
        <taxon>Bacteria</taxon>
        <taxon>Bacillati</taxon>
        <taxon>Cyanobacteriota</taxon>
        <taxon>Cyanophyceae</taxon>
        <taxon>Leptolyngbyales</taxon>
        <taxon>Leptolyngbyaceae</taxon>
        <taxon>Leptolyngbya group</taxon>
        <taxon>Leptolyngbya</taxon>
    </lineage>
</organism>
<sequence>MTYILTEVADRERLANQARVISLGTWAASILLIAFALAPSIRSNAIAKAVLIFASCGMTAVSRATAGNLATHDRVLQDFRDISDNQRQQLIYEALAPKQLMKSAEATTAAELPASLPVHNLSHTISQTLKSTVMLGAPRAGKGYAIARAVQQLPANIDLWLIDPKDDPNESYYWSRIPVRQRARFDVTTLEPDAVTAKVTGLFEQFLLAPSSADRPKLLIVDECSPGLSKGMTPKAYKAFMGRLSTICSVGPSKGKFVWIMAQASTVEDLAMTSGNKASFRLCAVGHAKRTEKSWYSSLKRSMQIETPSAALTGYLQMLDGEWGYAAPFEVTRQSNEPEDSDRAAEAKREPSLSQQSREVLSYFSSRSREHVSLRQLTQASFARREGLTSQRSMMAALAPLLDAEKITETENGDYLLSDTVL</sequence>
<keyword evidence="2" id="KW-0472">Membrane</keyword>
<keyword evidence="2" id="KW-1133">Transmembrane helix</keyword>
<feature type="transmembrane region" description="Helical" evidence="2">
    <location>
        <begin position="20"/>
        <end position="38"/>
    </location>
</feature>
<evidence type="ECO:0000313" key="4">
    <source>
        <dbReference type="Proteomes" id="UP000249354"/>
    </source>
</evidence>
<feature type="compositionally biased region" description="Basic and acidic residues" evidence="1">
    <location>
        <begin position="341"/>
        <end position="351"/>
    </location>
</feature>
<evidence type="ECO:0000313" key="3">
    <source>
        <dbReference type="EMBL" id="PZO20882.1"/>
    </source>
</evidence>
<gene>
    <name evidence="3" type="ORF">DCF25_05880</name>
</gene>
<dbReference type="AlphaFoldDB" id="A0A2W4UKB2"/>
<dbReference type="Proteomes" id="UP000249354">
    <property type="component" value="Unassembled WGS sequence"/>
</dbReference>
<dbReference type="EMBL" id="QBMC01000025">
    <property type="protein sequence ID" value="PZO20882.1"/>
    <property type="molecule type" value="Genomic_DNA"/>
</dbReference>
<protein>
    <submittedName>
        <fullName evidence="3">Uncharacterized protein</fullName>
    </submittedName>
</protein>
<evidence type="ECO:0000256" key="2">
    <source>
        <dbReference type="SAM" id="Phobius"/>
    </source>
</evidence>
<evidence type="ECO:0000256" key="1">
    <source>
        <dbReference type="SAM" id="MobiDB-lite"/>
    </source>
</evidence>
<accession>A0A2W4UKB2</accession>